<dbReference type="Gene3D" id="2.60.40.1080">
    <property type="match status" value="1"/>
</dbReference>
<accession>A0ABZ0KYP6</accession>
<evidence type="ECO:0000259" key="2">
    <source>
        <dbReference type="PROSITE" id="PS51272"/>
    </source>
</evidence>
<keyword evidence="1" id="KW-0732">Signal</keyword>
<dbReference type="InterPro" id="IPR001119">
    <property type="entry name" value="SLH_dom"/>
</dbReference>
<evidence type="ECO:0000313" key="3">
    <source>
        <dbReference type="EMBL" id="WOV84718.1"/>
    </source>
</evidence>
<gene>
    <name evidence="3" type="ORF">PGH26_01985</name>
</gene>
<dbReference type="EMBL" id="CP116341">
    <property type="protein sequence ID" value="WOV84718.1"/>
    <property type="molecule type" value="Genomic_DNA"/>
</dbReference>
<feature type="signal peptide" evidence="1">
    <location>
        <begin position="1"/>
        <end position="31"/>
    </location>
</feature>
<evidence type="ECO:0000313" key="4">
    <source>
        <dbReference type="Proteomes" id="UP001303532"/>
    </source>
</evidence>
<reference evidence="3 4" key="1">
    <citation type="submission" date="2023-01" db="EMBL/GenBank/DDBJ databases">
        <title>Sporosarcina sp. nov., isolated from Korean tranditional fermented seafood 'Jeotgal'.</title>
        <authorList>
            <person name="Yang A.-I."/>
        </authorList>
    </citation>
    <scope>NUCLEOTIDE SEQUENCE [LARGE SCALE GENOMIC DNA]</scope>
    <source>
        <strain evidence="3 4">B2O-1</strain>
    </source>
</reference>
<dbReference type="RefSeq" id="WP_323692364.1">
    <property type="nucleotide sequence ID" value="NZ_CP116341.1"/>
</dbReference>
<dbReference type="Proteomes" id="UP001303532">
    <property type="component" value="Chromosome"/>
</dbReference>
<dbReference type="Pfam" id="PF00395">
    <property type="entry name" value="SLH"/>
    <property type="match status" value="3"/>
</dbReference>
<keyword evidence="4" id="KW-1185">Reference proteome</keyword>
<sequence>MAQQSKSYKKFVATAATATLVASAIVPVASANVTTSAFTDVPASYNEAVEFVVANNIAQGLTATQFGINSQIKRGDVAIMIAAAANLNDEKAPAAGFSDVPKRGALAINSLKAAGVISGKTTTKFGFEDNVTRGEAALMLQKAFKLEAGTTKNDFSDVSDRYDAAVDALVANKVTSGINAKQFGTQNNIKRGDFAKFLFALKELIEVPDVAADVTSVDATNQKTLMLKGAGLTGLKAADITVEGNGVASVTPVADGKSATVTLTGELAPNKATTVKVKLGEETKEFKVTYTFGPKAASVKSEVYDDDTANQRLTLMIDGVATDIDYLNTAGYEVKFTAYDKDMKPTTELFDGSTSSTTGKLKTIKKIGDYYVQAVVSKDSTILTSEMTKIEVRNLDNAATTSTELTLVNNANKDMEIDKTLVVGETAVIDSFYVGNGQTIVGVKNLKDVKVTSSNEAVLSVKDNEVTAVGLGTATITYKYGNATVTRDITVAGAKRVPTAVAAGAGVVKPIVGGFSTFKVAVTDQYGDDFLPTAGTVKVSFPQGVDFKTAPTTTFGTGVIQHTFDVAKGGQTGSVIYKDANDNVIGTLTLQTTEVNNKVSTMIKGGTFNGDNIINTFDERDTVANYTLKQYTSEGLFNGDISTADVAGYKVKFDSKIVTVNGNTNGEATLTNAKLEVKPANNKVSGTTNVVVYDKDGKLVDQVSVTVTSGAASIQTVNWKTAPTVNYIKQVNYKDVLDITPAAAGSDDVVNGIALNISPVNKVRIDNTGRLYLDKNDNGSYNPGTGVDSDEYLGTLYAYVTTNTKDMSNVGISNAVNGYVGLPVKAGSKGIITFAVRNDNNQAVLATKDVAVDVLPNAGTTPPVTPPVGNETIAITSATGIAQNQLGLEFLGAAEYNIAGTVANSTASEVVLTFTGADPTETVKTAVVDGKYNFKIAATELFGNFNKVTATITDKDGKAQTATSTITMTIN</sequence>
<proteinExistence type="predicted"/>
<name>A0ABZ0KYP6_9BACL</name>
<evidence type="ECO:0000256" key="1">
    <source>
        <dbReference type="SAM" id="SignalP"/>
    </source>
</evidence>
<feature type="domain" description="SLH" evidence="2">
    <location>
        <begin position="91"/>
        <end position="154"/>
    </location>
</feature>
<dbReference type="PROSITE" id="PS51272">
    <property type="entry name" value="SLH"/>
    <property type="match status" value="1"/>
</dbReference>
<protein>
    <submittedName>
        <fullName evidence="3">S-layer homology domain-containing protein</fullName>
    </submittedName>
</protein>
<organism evidence="3 4">
    <name type="scientific">Sporosarcina jeotgali</name>
    <dbReference type="NCBI Taxonomy" id="3020056"/>
    <lineage>
        <taxon>Bacteria</taxon>
        <taxon>Bacillati</taxon>
        <taxon>Bacillota</taxon>
        <taxon>Bacilli</taxon>
        <taxon>Bacillales</taxon>
        <taxon>Caryophanaceae</taxon>
        <taxon>Sporosarcina</taxon>
    </lineage>
</organism>
<feature type="chain" id="PRO_5046331039" evidence="1">
    <location>
        <begin position="32"/>
        <end position="971"/>
    </location>
</feature>